<evidence type="ECO:0000313" key="3">
    <source>
        <dbReference type="EMBL" id="SDF67833.1"/>
    </source>
</evidence>
<evidence type="ECO:0000256" key="1">
    <source>
        <dbReference type="ARBA" id="ARBA00022801"/>
    </source>
</evidence>
<dbReference type="InterPro" id="IPR001279">
    <property type="entry name" value="Metallo-B-lactamas"/>
</dbReference>
<dbReference type="Gene3D" id="3.60.15.10">
    <property type="entry name" value="Ribonuclease Z/Hydroxyacylglutathione hydrolase-like"/>
    <property type="match status" value="1"/>
</dbReference>
<feature type="domain" description="Metallo-beta-lactamase" evidence="2">
    <location>
        <begin position="7"/>
        <end position="209"/>
    </location>
</feature>
<dbReference type="EMBL" id="FNBK01000008">
    <property type="protein sequence ID" value="SDF67833.1"/>
    <property type="molecule type" value="Genomic_DNA"/>
</dbReference>
<dbReference type="Pfam" id="PF12706">
    <property type="entry name" value="Lactamase_B_2"/>
    <property type="match status" value="1"/>
</dbReference>
<keyword evidence="1" id="KW-0378">Hydrolase</keyword>
<dbReference type="STRING" id="660518.SAMN05216218_108146"/>
<dbReference type="PANTHER" id="PTHR43546:SF9">
    <property type="entry name" value="L-ASCORBATE-6-PHOSPHATE LACTONASE ULAG-RELATED"/>
    <property type="match status" value="1"/>
</dbReference>
<name>A0A1G7N1B2_9EURY</name>
<dbReference type="Proteomes" id="UP000199076">
    <property type="component" value="Unassembled WGS sequence"/>
</dbReference>
<dbReference type="SUPFAM" id="SSF56281">
    <property type="entry name" value="Metallo-hydrolase/oxidoreductase"/>
    <property type="match status" value="1"/>
</dbReference>
<evidence type="ECO:0000259" key="2">
    <source>
        <dbReference type="SMART" id="SM00849"/>
    </source>
</evidence>
<dbReference type="OrthoDB" id="28313at2157"/>
<dbReference type="SMART" id="SM00849">
    <property type="entry name" value="Lactamase_B"/>
    <property type="match status" value="1"/>
</dbReference>
<dbReference type="RefSeq" id="WP_092692389.1">
    <property type="nucleotide sequence ID" value="NZ_FNBK01000008.1"/>
</dbReference>
<gene>
    <name evidence="3" type="ORF">SAMN05216218_108146</name>
</gene>
<keyword evidence="4" id="KW-1185">Reference proteome</keyword>
<organism evidence="3 4">
    <name type="scientific">Halorientalis regularis</name>
    <dbReference type="NCBI Taxonomy" id="660518"/>
    <lineage>
        <taxon>Archaea</taxon>
        <taxon>Methanobacteriati</taxon>
        <taxon>Methanobacteriota</taxon>
        <taxon>Stenosarchaea group</taxon>
        <taxon>Halobacteria</taxon>
        <taxon>Halobacteriales</taxon>
        <taxon>Haloarculaceae</taxon>
        <taxon>Halorientalis</taxon>
    </lineage>
</organism>
<protein>
    <submittedName>
        <fullName evidence="3">L-ascorbate metabolism protein UlaG, beta-lactamase superfamily</fullName>
    </submittedName>
</protein>
<evidence type="ECO:0000313" key="4">
    <source>
        <dbReference type="Proteomes" id="UP000199076"/>
    </source>
</evidence>
<proteinExistence type="predicted"/>
<dbReference type="InterPro" id="IPR050114">
    <property type="entry name" value="UPF0173_UPF0282_UlaG_hydrolase"/>
</dbReference>
<dbReference type="PANTHER" id="PTHR43546">
    <property type="entry name" value="UPF0173 METAL-DEPENDENT HYDROLASE MJ1163-RELATED"/>
    <property type="match status" value="1"/>
</dbReference>
<dbReference type="GO" id="GO:0016787">
    <property type="term" value="F:hydrolase activity"/>
    <property type="evidence" value="ECO:0007669"/>
    <property type="project" value="UniProtKB-KW"/>
</dbReference>
<dbReference type="InterPro" id="IPR036866">
    <property type="entry name" value="RibonucZ/Hydroxyglut_hydro"/>
</dbReference>
<reference evidence="4" key="1">
    <citation type="submission" date="2016-10" db="EMBL/GenBank/DDBJ databases">
        <authorList>
            <person name="Varghese N."/>
            <person name="Submissions S."/>
        </authorList>
    </citation>
    <scope>NUCLEOTIDE SEQUENCE [LARGE SCALE GENOMIC DNA]</scope>
    <source>
        <strain evidence="4">IBRC-M 10760</strain>
    </source>
</reference>
<sequence>MAAIQLLRHATLLFDLDDTTFLVDPMLSEPGGIPPIPNSPNDRENPRVDLPDVDLTYDAVLVTHRHRDHFDDAAADQLPADVPILCQPEEAEEFREDGFTDVRAVESTIAFEGTDVTRTPARHGHGELAEQMGPSSGYILDGSQTIYLAGDTVWYEAVSETVDAHDPDAVIVNAGAAQFVEGEPITMTPEEVGSVRETVADDVPVIADHMEAINHCLATRADLAAAVDGVAIPDDGERIEL</sequence>
<accession>A0A1G7N1B2</accession>
<dbReference type="AlphaFoldDB" id="A0A1G7N1B2"/>